<organism evidence="1 2">
    <name type="scientific">Citrobacter freundii</name>
    <dbReference type="NCBI Taxonomy" id="546"/>
    <lineage>
        <taxon>Bacteria</taxon>
        <taxon>Pseudomonadati</taxon>
        <taxon>Pseudomonadota</taxon>
        <taxon>Gammaproteobacteria</taxon>
        <taxon>Enterobacterales</taxon>
        <taxon>Enterobacteriaceae</taxon>
        <taxon>Citrobacter</taxon>
        <taxon>Citrobacter freundii complex</taxon>
    </lineage>
</organism>
<accession>A0AAN4F5B2</accession>
<evidence type="ECO:0000313" key="2">
    <source>
        <dbReference type="Proteomes" id="UP001169574"/>
    </source>
</evidence>
<gene>
    <name evidence="1" type="ORF">P7U51_005498</name>
</gene>
<dbReference type="EMBL" id="ABLGCN030000034">
    <property type="protein sequence ID" value="EMM7460895.1"/>
    <property type="molecule type" value="Genomic_DNA"/>
</dbReference>
<dbReference type="Proteomes" id="UP001169574">
    <property type="component" value="Unassembled WGS sequence"/>
</dbReference>
<reference evidence="1" key="1">
    <citation type="submission" date="2024-02" db="EMBL/GenBank/DDBJ databases">
        <authorList>
            <consortium name="Clinical and Environmental Microbiology Branch: Whole genome sequencing antimicrobial resistance pathogens in the healthcare setting"/>
        </authorList>
    </citation>
    <scope>NUCLEOTIDE SEQUENCE</scope>
    <source>
        <strain evidence="1">Whole organism</strain>
    </source>
</reference>
<dbReference type="AlphaFoldDB" id="A0AAN4F5B2"/>
<evidence type="ECO:0000313" key="1">
    <source>
        <dbReference type="EMBL" id="EMM7460895.1"/>
    </source>
</evidence>
<sequence length="418" mass="47329">RGHASIPQIECYCEQLGNSPLRLVVMPNGKLGLYVAPRAEERNDAAEKHKWAIRVVLSLTRTGVKEVSRSWALVNELSVSECTLKEWPLVDEWKGLKSVFESYDRKLKALADIELGRETLKRLNPSNQEGLSELAELWINAFEEMNFYRPTGGIVQKPVMMIPIGLIVDREEWSYLYLGTRGSAVEYIYQNLNDKALKARVAHRLISNYEVKEGKLDNLANKKTSLGLFCTKQRPDMAPFSADRNIETYGPDFGVNHAVLTHMVSFKSQIALIQQEADRGLHRRFTIASNLVSSAGELLIDQLLGDAARDADEPVDILEVVINPAPTGEPGAKLKKNGETFWHKHWCDLCKPGTEESLALSHIHAPDHVITRTSFSSKEDAILFVLKTMPQARKYEKDFFRDNDFDVPDGIIERWIDR</sequence>
<feature type="non-terminal residue" evidence="1">
    <location>
        <position position="1"/>
    </location>
</feature>
<protein>
    <submittedName>
        <fullName evidence="1">Uncharacterized protein</fullName>
    </submittedName>
</protein>
<proteinExistence type="predicted"/>
<comment type="caution">
    <text evidence="1">The sequence shown here is derived from an EMBL/GenBank/DDBJ whole genome shotgun (WGS) entry which is preliminary data.</text>
</comment>
<name>A0AAN4F5B2_CITFR</name>